<organism evidence="1 4">
    <name type="scientific">Candidatus Iainarchaeum sp</name>
    <dbReference type="NCBI Taxonomy" id="3101447"/>
    <lineage>
        <taxon>Archaea</taxon>
        <taxon>Candidatus Iainarchaeota</taxon>
        <taxon>Candidatus Iainarchaeia</taxon>
        <taxon>Candidatus Iainarchaeales</taxon>
        <taxon>Candidatus Iainarchaeaceae</taxon>
        <taxon>Candidatus Iainarchaeum</taxon>
    </lineage>
</organism>
<dbReference type="EMBL" id="DUFJ01000023">
    <property type="protein sequence ID" value="HIH32787.1"/>
    <property type="molecule type" value="Genomic_DNA"/>
</dbReference>
<dbReference type="EMBL" id="DUFW01000086">
    <property type="protein sequence ID" value="HIH21974.1"/>
    <property type="molecule type" value="Genomic_DNA"/>
</dbReference>
<name>A0A7J4JWZ8_9ARCH</name>
<evidence type="ECO:0000313" key="4">
    <source>
        <dbReference type="Proteomes" id="UP000590964"/>
    </source>
</evidence>
<dbReference type="AlphaFoldDB" id="A0A7J4JWZ8"/>
<dbReference type="Proteomes" id="UP000527315">
    <property type="component" value="Unassembled WGS sequence"/>
</dbReference>
<evidence type="ECO:0000313" key="1">
    <source>
        <dbReference type="EMBL" id="HIH21974.1"/>
    </source>
</evidence>
<evidence type="ECO:0000313" key="3">
    <source>
        <dbReference type="EMBL" id="MBS3058350.1"/>
    </source>
</evidence>
<proteinExistence type="predicted"/>
<reference evidence="3" key="2">
    <citation type="submission" date="2021-03" db="EMBL/GenBank/DDBJ databases">
        <authorList>
            <person name="Jaffe A."/>
        </authorList>
    </citation>
    <scope>NUCLEOTIDE SEQUENCE</scope>
    <source>
        <strain evidence="3">RIFCSPLOWO2_01_FULL_43_13</strain>
    </source>
</reference>
<sequence length="75" mass="8583">MQPVKKFRAGRVDVSIWENSKELAGEQKVLESISIQRSFKGKDGDWQHSKSFSKSDLPNVILATQKAFEYLVLKE</sequence>
<dbReference type="Proteomes" id="UP000680185">
    <property type="component" value="Unassembled WGS sequence"/>
</dbReference>
<dbReference type="Proteomes" id="UP000590964">
    <property type="component" value="Unassembled WGS sequence"/>
</dbReference>
<reference evidence="2 4" key="1">
    <citation type="journal article" date="2020" name="bioRxiv">
        <title>A rank-normalized archaeal taxonomy based on genome phylogeny resolves widespread incomplete and uneven classifications.</title>
        <authorList>
            <person name="Rinke C."/>
            <person name="Chuvochina M."/>
            <person name="Mussig A.J."/>
            <person name="Chaumeil P.-A."/>
            <person name="Waite D.W."/>
            <person name="Whitman W.B."/>
            <person name="Parks D.H."/>
            <person name="Hugenholtz P."/>
        </authorList>
    </citation>
    <scope>NUCLEOTIDE SEQUENCE [LARGE SCALE GENOMIC DNA]</scope>
    <source>
        <strain evidence="2">UBA10036</strain>
    </source>
</reference>
<accession>A0A7J4JWZ8</accession>
<dbReference type="EMBL" id="JAGVWB010000020">
    <property type="protein sequence ID" value="MBS3058350.1"/>
    <property type="molecule type" value="Genomic_DNA"/>
</dbReference>
<reference evidence="3" key="3">
    <citation type="submission" date="2021-05" db="EMBL/GenBank/DDBJ databases">
        <title>Protein family content uncovers lineage relationships and bacterial pathway maintenance mechanisms in DPANN archaea.</title>
        <authorList>
            <person name="Castelle C.J."/>
            <person name="Meheust R."/>
            <person name="Jaffe A.L."/>
            <person name="Seitz K."/>
            <person name="Gong X."/>
            <person name="Baker B.J."/>
            <person name="Banfield J.F."/>
        </authorList>
    </citation>
    <scope>NUCLEOTIDE SEQUENCE</scope>
    <source>
        <strain evidence="3">RIFCSPLOWO2_01_FULL_43_13</strain>
    </source>
</reference>
<evidence type="ECO:0000313" key="2">
    <source>
        <dbReference type="EMBL" id="HIH32787.1"/>
    </source>
</evidence>
<protein>
    <submittedName>
        <fullName evidence="1">Uncharacterized protein</fullName>
    </submittedName>
</protein>
<comment type="caution">
    <text evidence="1">The sequence shown here is derived from an EMBL/GenBank/DDBJ whole genome shotgun (WGS) entry which is preliminary data.</text>
</comment>
<gene>
    <name evidence="1" type="ORF">HA222_04940</name>
    <name evidence="2" type="ORF">HA227_00905</name>
    <name evidence="3" type="ORF">J4478_03025</name>
</gene>